<accession>A0ABN6FIE8</accession>
<evidence type="ECO:0000313" key="1">
    <source>
        <dbReference type="EMBL" id="BCT76090.1"/>
    </source>
</evidence>
<proteinExistence type="predicted"/>
<protein>
    <submittedName>
        <fullName evidence="1">Uncharacterized protein</fullName>
    </submittedName>
</protein>
<organism evidence="1 2">
    <name type="scientific">Sinomonas cyclohexanicum</name>
    <name type="common">Corynebacterium cyclohexanicum</name>
    <dbReference type="NCBI Taxonomy" id="322009"/>
    <lineage>
        <taxon>Bacteria</taxon>
        <taxon>Bacillati</taxon>
        <taxon>Actinomycetota</taxon>
        <taxon>Actinomycetes</taxon>
        <taxon>Micrococcales</taxon>
        <taxon>Micrococcaceae</taxon>
        <taxon>Sinomonas</taxon>
    </lineage>
</organism>
<name>A0ABN6FIE8_SINCY</name>
<evidence type="ECO:0000313" key="2">
    <source>
        <dbReference type="Proteomes" id="UP001319861"/>
    </source>
</evidence>
<dbReference type="Proteomes" id="UP001319861">
    <property type="component" value="Chromosome"/>
</dbReference>
<keyword evidence="2" id="KW-1185">Reference proteome</keyword>
<reference evidence="1 2" key="1">
    <citation type="journal article" date="2021" name="J. Biosci. Bioeng.">
        <title>Identification and characterization of a chc gene cluster responsible for the aromatization pathway of cyclohexanecarboxylate degradation in Sinomonas cyclohexanicum ATCC 51369.</title>
        <authorList>
            <person name="Yamamoto T."/>
            <person name="Hasegawa Y."/>
            <person name="Lau P.C.K."/>
            <person name="Iwaki H."/>
        </authorList>
    </citation>
    <scope>NUCLEOTIDE SEQUENCE [LARGE SCALE GENOMIC DNA]</scope>
    <source>
        <strain evidence="1 2">ATCC 51369</strain>
    </source>
</reference>
<sequence>MTIDGYAADHRAERPEVIARRERDALKAQLEQAIHAARHWHACYIRTRASLERIYRQTHPEPSIQGLEQ</sequence>
<gene>
    <name evidence="1" type="ORF">SCMU_19320</name>
</gene>
<dbReference type="RefSeq" id="WP_229232741.1">
    <property type="nucleotide sequence ID" value="NZ_AP024525.1"/>
</dbReference>
<dbReference type="EMBL" id="AP024525">
    <property type="protein sequence ID" value="BCT76090.1"/>
    <property type="molecule type" value="Genomic_DNA"/>
</dbReference>